<feature type="transmembrane region" description="Helical" evidence="15">
    <location>
        <begin position="6"/>
        <end position="26"/>
    </location>
</feature>
<evidence type="ECO:0000256" key="15">
    <source>
        <dbReference type="SAM" id="Phobius"/>
    </source>
</evidence>
<dbReference type="GO" id="GO:0005886">
    <property type="term" value="C:plasma membrane"/>
    <property type="evidence" value="ECO:0007669"/>
    <property type="project" value="TreeGrafter"/>
</dbReference>
<keyword evidence="10 12" id="KW-0739">Sodium transport</keyword>
<evidence type="ECO:0000256" key="13">
    <source>
        <dbReference type="SAM" id="Coils"/>
    </source>
</evidence>
<dbReference type="PROSITE" id="PS51257">
    <property type="entry name" value="PROKAR_LIPOPROTEIN"/>
    <property type="match status" value="1"/>
</dbReference>
<evidence type="ECO:0000256" key="12">
    <source>
        <dbReference type="RuleBase" id="RU000679"/>
    </source>
</evidence>
<feature type="region of interest" description="Disordered" evidence="14">
    <location>
        <begin position="710"/>
        <end position="742"/>
    </location>
</feature>
<dbReference type="VEuPathDB" id="VectorBase:ACUA006543"/>
<keyword evidence="8 12" id="KW-0406">Ion transport</keyword>
<proteinExistence type="inferred from homology"/>
<dbReference type="EMBL" id="AXCM01003059">
    <property type="status" value="NOT_ANNOTATED_CDS"/>
    <property type="molecule type" value="Genomic_DNA"/>
</dbReference>
<feature type="compositionally biased region" description="Low complexity" evidence="14">
    <location>
        <begin position="1040"/>
        <end position="1054"/>
    </location>
</feature>
<feature type="region of interest" description="Disordered" evidence="14">
    <location>
        <begin position="477"/>
        <end position="505"/>
    </location>
</feature>
<feature type="region of interest" description="Disordered" evidence="14">
    <location>
        <begin position="1011"/>
        <end position="1061"/>
    </location>
</feature>
<reference evidence="17" key="1">
    <citation type="submission" date="2013-09" db="EMBL/GenBank/DDBJ databases">
        <title>The Genome Sequence of Anopheles culicifacies species A.</title>
        <authorList>
            <consortium name="The Broad Institute Genomics Platform"/>
            <person name="Neafsey D.E."/>
            <person name="Besansky N."/>
            <person name="Howell P."/>
            <person name="Walton C."/>
            <person name="Young S.K."/>
            <person name="Zeng Q."/>
            <person name="Gargeya S."/>
            <person name="Fitzgerald M."/>
            <person name="Haas B."/>
            <person name="Abouelleil A."/>
            <person name="Allen A.W."/>
            <person name="Alvarado L."/>
            <person name="Arachchi H.M."/>
            <person name="Berlin A.M."/>
            <person name="Chapman S.B."/>
            <person name="Gainer-Dewar J."/>
            <person name="Goldberg J."/>
            <person name="Griggs A."/>
            <person name="Gujja S."/>
            <person name="Hansen M."/>
            <person name="Howarth C."/>
            <person name="Imamovic A."/>
            <person name="Ireland A."/>
            <person name="Larimer J."/>
            <person name="McCowan C."/>
            <person name="Murphy C."/>
            <person name="Pearson M."/>
            <person name="Poon T.W."/>
            <person name="Priest M."/>
            <person name="Roberts A."/>
            <person name="Saif S."/>
            <person name="Shea T."/>
            <person name="Sisk P."/>
            <person name="Sykes S."/>
            <person name="Wortman J."/>
            <person name="Nusbaum C."/>
            <person name="Birren B."/>
        </authorList>
    </citation>
    <scope>NUCLEOTIDE SEQUENCE [LARGE SCALE GENOMIC DNA]</scope>
    <source>
        <strain evidence="17">A-37</strain>
    </source>
</reference>
<dbReference type="AlphaFoldDB" id="A0A182M0L1"/>
<feature type="transmembrane region" description="Helical" evidence="15">
    <location>
        <begin position="359"/>
        <end position="388"/>
    </location>
</feature>
<dbReference type="InterPro" id="IPR001873">
    <property type="entry name" value="ENaC"/>
</dbReference>
<dbReference type="Pfam" id="PF00858">
    <property type="entry name" value="ASC"/>
    <property type="match status" value="1"/>
</dbReference>
<evidence type="ECO:0000313" key="16">
    <source>
        <dbReference type="EnsemblMetazoa" id="ACUA006543-PA"/>
    </source>
</evidence>
<reference evidence="16" key="2">
    <citation type="submission" date="2020-05" db="UniProtKB">
        <authorList>
            <consortium name="EnsemblMetazoa"/>
        </authorList>
    </citation>
    <scope>IDENTIFICATION</scope>
    <source>
        <strain evidence="16">A-37</strain>
    </source>
</reference>
<sequence>MIKLIWLGIISMALFAGCYNVGSFWVRYWTNPTVIALDRDYHLWNTTFPSLTVCFQKRLNEEARDEMLARIDPELAPRYGEFIDTLLDSDIENVGRLAEFDEFEGVDLRELLNELTDRPNAIITMEGDLQGTLIRSLTEMGICYTFNTAIGQYLSIDPLAFDEKLFEVSVFNGEASATISNCTSNANIYFHSPYEMPTIRKSLLVERGFFTYTKMDFNALAITSVPALRSLSIKQRKCRFPHESNLKFFPDYYSYGLCLLECKFYLFLKHCDCIPYFYQIADPSRYCKLTQLACVELYQSYISFLTADELREIFGACNCMKNCDDVTFTLQQHGSTFWFNDPVIKWSIRIPKIRYSRRIIYDFIDAMGSILEFFFGFSIITLIELAYFSTRNLILACLRIKMVRTMCKRSQRKVKNTSHQDEMEQWVSDTFFSYFPSFNKKQKEQKTVLSRTRQQEYQEYLKNIPEVTTKHQQYMQKYGTGKSPGTETTNEKGTGTTSPPPPVAVTAAASQPQVRFGKSLVAEANTNFRKGSPRDKLIQDLAHTDLPTILNTDTIDRRNRMLADEESRRKMEYQKELIKQIEEKRKEVERLREKEKLEEEMLTSRLEQQLKTMQLEEQLEHERLRSEKVRIATEQNHIRRLQLLANLENDHKLYNPYDGQRKAFSENGVKVAPPATSAVAGHPPNGGSFSSGDERAKVYRYFSNSAQQDKQTHFVPVGAASSSTLSSEQDYESSSETTNNTLAPDHRYQYCKSCRADIDRSFLPPQPTVGTKGTEHTKQKRQHCAKCGCKRSTGPLNVSRKEDHHTVRCMKCDRSMKRPQGSKALAALCAVCSLATDADQKNMLHQKRSTRNTRHHSTFADDDDEVQIHRTPVSPTNNPYKILDIQYHESDNDNGDLDVLNPVIVRNNYRKPPYSLNIEKDSLFHPSKKTPEPVLSVNVRNGEVFVDNKVRSKGVHHAGGANRPTVCPSDVDDGQRDGDTSSVTVGDDMLDERIAKYVRHYNTLWMKRGNSRKNNTQLNHHHHHHHHHPTHHNHHDGMKGSKSGSLLPSLSPPKVYVSDRPENLKSDALKLVEKKWEVPAVERTKVNEKGSSRVLTQLGAIRKQLQLEQLQMDDSSPSYGKKY</sequence>
<dbReference type="PANTHER" id="PTHR11690:SF247">
    <property type="entry name" value="PICKPOCKET 23, ISOFORM C"/>
    <property type="match status" value="1"/>
</dbReference>
<evidence type="ECO:0000256" key="9">
    <source>
        <dbReference type="ARBA" id="ARBA00023136"/>
    </source>
</evidence>
<keyword evidence="6 15" id="KW-1133">Transmembrane helix</keyword>
<keyword evidence="17" id="KW-1185">Reference proteome</keyword>
<evidence type="ECO:0000256" key="3">
    <source>
        <dbReference type="ARBA" id="ARBA00022448"/>
    </source>
</evidence>
<keyword evidence="5 12" id="KW-0812">Transmembrane</keyword>
<keyword evidence="13" id="KW-0175">Coiled coil</keyword>
<evidence type="ECO:0000256" key="8">
    <source>
        <dbReference type="ARBA" id="ARBA00023065"/>
    </source>
</evidence>
<comment type="similarity">
    <text evidence="2 12">Belongs to the amiloride-sensitive sodium channel (TC 1.A.6) family.</text>
</comment>
<dbReference type="Proteomes" id="UP000075883">
    <property type="component" value="Unassembled WGS sequence"/>
</dbReference>
<dbReference type="EnsemblMetazoa" id="ACUA006543-RA">
    <property type="protein sequence ID" value="ACUA006543-PA"/>
    <property type="gene ID" value="ACUA006543"/>
</dbReference>
<feature type="region of interest" description="Disordered" evidence="14">
    <location>
        <begin position="954"/>
        <end position="985"/>
    </location>
</feature>
<evidence type="ECO:0000256" key="1">
    <source>
        <dbReference type="ARBA" id="ARBA00004141"/>
    </source>
</evidence>
<comment type="subcellular location">
    <subcellularLocation>
        <location evidence="1">Membrane</location>
        <topology evidence="1">Multi-pass membrane protein</topology>
    </subcellularLocation>
</comment>
<keyword evidence="4 12" id="KW-0894">Sodium channel</keyword>
<feature type="coiled-coil region" evidence="13">
    <location>
        <begin position="563"/>
        <end position="601"/>
    </location>
</feature>
<evidence type="ECO:0000256" key="14">
    <source>
        <dbReference type="SAM" id="MobiDB-lite"/>
    </source>
</evidence>
<keyword evidence="11 12" id="KW-0407">Ion channel</keyword>
<evidence type="ECO:0000313" key="17">
    <source>
        <dbReference type="Proteomes" id="UP000075883"/>
    </source>
</evidence>
<name>A0A182M0L1_9DIPT</name>
<accession>A0A182M0L1</accession>
<evidence type="ECO:0000256" key="6">
    <source>
        <dbReference type="ARBA" id="ARBA00022989"/>
    </source>
</evidence>
<keyword evidence="7" id="KW-0915">Sodium</keyword>
<evidence type="ECO:0000256" key="2">
    <source>
        <dbReference type="ARBA" id="ARBA00007193"/>
    </source>
</evidence>
<keyword evidence="9 15" id="KW-0472">Membrane</keyword>
<keyword evidence="3 12" id="KW-0813">Transport</keyword>
<evidence type="ECO:0000256" key="10">
    <source>
        <dbReference type="ARBA" id="ARBA00023201"/>
    </source>
</evidence>
<dbReference type="PANTHER" id="PTHR11690">
    <property type="entry name" value="AMILORIDE-SENSITIVE SODIUM CHANNEL-RELATED"/>
    <property type="match status" value="1"/>
</dbReference>
<evidence type="ECO:0000256" key="7">
    <source>
        <dbReference type="ARBA" id="ARBA00023053"/>
    </source>
</evidence>
<evidence type="ECO:0000256" key="5">
    <source>
        <dbReference type="ARBA" id="ARBA00022692"/>
    </source>
</evidence>
<dbReference type="STRING" id="139723.A0A182M0L1"/>
<evidence type="ECO:0000256" key="4">
    <source>
        <dbReference type="ARBA" id="ARBA00022461"/>
    </source>
</evidence>
<organism evidence="16 17">
    <name type="scientific">Anopheles culicifacies</name>
    <dbReference type="NCBI Taxonomy" id="139723"/>
    <lineage>
        <taxon>Eukaryota</taxon>
        <taxon>Metazoa</taxon>
        <taxon>Ecdysozoa</taxon>
        <taxon>Arthropoda</taxon>
        <taxon>Hexapoda</taxon>
        <taxon>Insecta</taxon>
        <taxon>Pterygota</taxon>
        <taxon>Neoptera</taxon>
        <taxon>Endopterygota</taxon>
        <taxon>Diptera</taxon>
        <taxon>Nematocera</taxon>
        <taxon>Culicoidea</taxon>
        <taxon>Culicidae</taxon>
        <taxon>Anophelinae</taxon>
        <taxon>Anopheles</taxon>
        <taxon>culicifacies species complex</taxon>
    </lineage>
</organism>
<feature type="compositionally biased region" description="Basic residues" evidence="14">
    <location>
        <begin position="1019"/>
        <end position="1034"/>
    </location>
</feature>
<feature type="compositionally biased region" description="Polar residues" evidence="14">
    <location>
        <begin position="720"/>
        <end position="742"/>
    </location>
</feature>
<protein>
    <submittedName>
        <fullName evidence="16">Uncharacterized protein</fullName>
    </submittedName>
</protein>
<dbReference type="GO" id="GO:0015280">
    <property type="term" value="F:ligand-gated sodium channel activity"/>
    <property type="evidence" value="ECO:0007669"/>
    <property type="project" value="TreeGrafter"/>
</dbReference>
<feature type="compositionally biased region" description="Low complexity" evidence="14">
    <location>
        <begin position="485"/>
        <end position="497"/>
    </location>
</feature>
<evidence type="ECO:0000256" key="11">
    <source>
        <dbReference type="ARBA" id="ARBA00023303"/>
    </source>
</evidence>